<evidence type="ECO:0000256" key="3">
    <source>
        <dbReference type="ARBA" id="ARBA00022553"/>
    </source>
</evidence>
<dbReference type="PANTHER" id="PTHR24421">
    <property type="entry name" value="NITRATE/NITRITE SENSOR PROTEIN NARX-RELATED"/>
    <property type="match status" value="1"/>
</dbReference>
<dbReference type="CDD" id="cd16917">
    <property type="entry name" value="HATPase_UhpB-NarQ-NarX-like"/>
    <property type="match status" value="1"/>
</dbReference>
<keyword evidence="9" id="KW-0472">Membrane</keyword>
<keyword evidence="6" id="KW-0418">Kinase</keyword>
<dbReference type="EMBL" id="BAAAMK010000008">
    <property type="protein sequence ID" value="GAA1962557.1"/>
    <property type="molecule type" value="Genomic_DNA"/>
</dbReference>
<evidence type="ECO:0000256" key="1">
    <source>
        <dbReference type="ARBA" id="ARBA00000085"/>
    </source>
</evidence>
<evidence type="ECO:0000259" key="11">
    <source>
        <dbReference type="Pfam" id="PF07730"/>
    </source>
</evidence>
<keyword evidence="9" id="KW-0812">Transmembrane</keyword>
<keyword evidence="13" id="KW-1185">Reference proteome</keyword>
<dbReference type="SUPFAM" id="SSF55874">
    <property type="entry name" value="ATPase domain of HSP90 chaperone/DNA topoisomerase II/histidine kinase"/>
    <property type="match status" value="1"/>
</dbReference>
<keyword evidence="9" id="KW-1133">Transmembrane helix</keyword>
<dbReference type="PANTHER" id="PTHR24421:SF10">
    <property type="entry name" value="NITRATE_NITRITE SENSOR PROTEIN NARQ"/>
    <property type="match status" value="1"/>
</dbReference>
<evidence type="ECO:0000256" key="7">
    <source>
        <dbReference type="ARBA" id="ARBA00022840"/>
    </source>
</evidence>
<evidence type="ECO:0000256" key="8">
    <source>
        <dbReference type="ARBA" id="ARBA00023012"/>
    </source>
</evidence>
<feature type="transmembrane region" description="Helical" evidence="9">
    <location>
        <begin position="172"/>
        <end position="198"/>
    </location>
</feature>
<sequence length="617" mass="65698">MAPGRKGRIIRRTITIALAVALSLAMEISGFLATPADERPEVSYTTLHALVPLVFAACAGVAWHIGPARTPARLMIAFVVTWIPQSFYYVIGGWQWVWPVLRGVDLAWAVVAGILVLVYPKGRLSGRFDLWIAGIAIVSFVVNLLVVVLFAGPDVNPCGCAPNGYQLAEAPLLFAVTDIAYRIIGVGLALVIAGRLLVRWVRASVPARTVAFLMPVALFAWATTLAAQAVAYAVSPASATTAASAPDTVATDTAMVLGTFSLIAIASIPVSFDAGVSHARNMRARVADLMRITREGADRGLWAESLARTLRDASVRVFWWDETRGRYADAAGDPISDEDLGSRAGHSILPVASPLGAPIALIRHDRVLTDNMRLLDGVSSALRLSVDNGRLRSEIERTLEQVRQSRQRIVEAGVEARRRIERDLHDGAQQHLVSLGMQLRLSANAAKAIGDADLAADLERTIVTLNQALRELRELAHGIHPSLLSSGGLALAVPELAGRCPVPVEVEVQGEGRLPELIESTAYFVIAESLANVAKHSWATRAWVRAHVVDGDLVLEVRDNGVGGASIDAGTGMLGIGDRIDAVGGTLSVESPAGAGTTLTVRIPLGEAKWAAAEWGL</sequence>
<keyword evidence="8" id="KW-0902">Two-component regulatory system</keyword>
<feature type="domain" description="Histidine kinase/HSP90-like ATPase" evidence="10">
    <location>
        <begin position="522"/>
        <end position="606"/>
    </location>
</feature>
<feature type="transmembrane region" description="Helical" evidence="9">
    <location>
        <begin position="254"/>
        <end position="276"/>
    </location>
</feature>
<keyword evidence="4" id="KW-0808">Transferase</keyword>
<dbReference type="Proteomes" id="UP001499954">
    <property type="component" value="Unassembled WGS sequence"/>
</dbReference>
<dbReference type="InterPro" id="IPR050482">
    <property type="entry name" value="Sensor_HK_TwoCompSys"/>
</dbReference>
<dbReference type="InterPro" id="IPR011712">
    <property type="entry name" value="Sig_transdc_His_kin_sub3_dim/P"/>
</dbReference>
<feature type="transmembrane region" description="Helical" evidence="9">
    <location>
        <begin position="210"/>
        <end position="234"/>
    </location>
</feature>
<keyword evidence="7" id="KW-0067">ATP-binding</keyword>
<keyword evidence="3" id="KW-0597">Phosphoprotein</keyword>
<evidence type="ECO:0000256" key="5">
    <source>
        <dbReference type="ARBA" id="ARBA00022741"/>
    </source>
</evidence>
<accession>A0ABN2R2Q9</accession>
<evidence type="ECO:0000256" key="2">
    <source>
        <dbReference type="ARBA" id="ARBA00012438"/>
    </source>
</evidence>
<dbReference type="InterPro" id="IPR003594">
    <property type="entry name" value="HATPase_dom"/>
</dbReference>
<proteinExistence type="predicted"/>
<comment type="caution">
    <text evidence="12">The sequence shown here is derived from an EMBL/GenBank/DDBJ whole genome shotgun (WGS) entry which is preliminary data.</text>
</comment>
<dbReference type="Gene3D" id="1.20.5.1930">
    <property type="match status" value="1"/>
</dbReference>
<evidence type="ECO:0000256" key="9">
    <source>
        <dbReference type="SAM" id="Phobius"/>
    </source>
</evidence>
<dbReference type="Pfam" id="PF07730">
    <property type="entry name" value="HisKA_3"/>
    <property type="match status" value="1"/>
</dbReference>
<evidence type="ECO:0000313" key="12">
    <source>
        <dbReference type="EMBL" id="GAA1962557.1"/>
    </source>
</evidence>
<gene>
    <name evidence="12" type="ORF">GCM10009717_31710</name>
</gene>
<dbReference type="Pfam" id="PF02518">
    <property type="entry name" value="HATPase_c"/>
    <property type="match status" value="1"/>
</dbReference>
<feature type="transmembrane region" description="Helical" evidence="9">
    <location>
        <begin position="72"/>
        <end position="91"/>
    </location>
</feature>
<dbReference type="RefSeq" id="WP_157415233.1">
    <property type="nucleotide sequence ID" value="NZ_BAAAMK010000008.1"/>
</dbReference>
<dbReference type="Gene3D" id="3.30.565.10">
    <property type="entry name" value="Histidine kinase-like ATPase, C-terminal domain"/>
    <property type="match status" value="1"/>
</dbReference>
<dbReference type="InterPro" id="IPR036890">
    <property type="entry name" value="HATPase_C_sf"/>
</dbReference>
<feature type="transmembrane region" description="Helical" evidence="9">
    <location>
        <begin position="130"/>
        <end position="152"/>
    </location>
</feature>
<evidence type="ECO:0000313" key="13">
    <source>
        <dbReference type="Proteomes" id="UP001499954"/>
    </source>
</evidence>
<feature type="transmembrane region" description="Helical" evidence="9">
    <location>
        <begin position="97"/>
        <end position="118"/>
    </location>
</feature>
<feature type="domain" description="Signal transduction histidine kinase subgroup 3 dimerisation and phosphoacceptor" evidence="11">
    <location>
        <begin position="417"/>
        <end position="483"/>
    </location>
</feature>
<feature type="transmembrane region" description="Helical" evidence="9">
    <location>
        <begin position="43"/>
        <end position="65"/>
    </location>
</feature>
<comment type="catalytic activity">
    <reaction evidence="1">
        <text>ATP + protein L-histidine = ADP + protein N-phospho-L-histidine.</text>
        <dbReference type="EC" id="2.7.13.3"/>
    </reaction>
</comment>
<protein>
    <recommendedName>
        <fullName evidence="2">histidine kinase</fullName>
        <ecNumber evidence="2">2.7.13.3</ecNumber>
    </recommendedName>
</protein>
<evidence type="ECO:0000256" key="6">
    <source>
        <dbReference type="ARBA" id="ARBA00022777"/>
    </source>
</evidence>
<keyword evidence="5" id="KW-0547">Nucleotide-binding</keyword>
<evidence type="ECO:0000259" key="10">
    <source>
        <dbReference type="Pfam" id="PF02518"/>
    </source>
</evidence>
<dbReference type="EC" id="2.7.13.3" evidence="2"/>
<name>A0ABN2R2Q9_9MICO</name>
<organism evidence="12 13">
    <name type="scientific">Agromyces allii</name>
    <dbReference type="NCBI Taxonomy" id="393607"/>
    <lineage>
        <taxon>Bacteria</taxon>
        <taxon>Bacillati</taxon>
        <taxon>Actinomycetota</taxon>
        <taxon>Actinomycetes</taxon>
        <taxon>Micrococcales</taxon>
        <taxon>Microbacteriaceae</taxon>
        <taxon>Agromyces</taxon>
    </lineage>
</organism>
<evidence type="ECO:0000256" key="4">
    <source>
        <dbReference type="ARBA" id="ARBA00022679"/>
    </source>
</evidence>
<reference evidence="12 13" key="1">
    <citation type="journal article" date="2019" name="Int. J. Syst. Evol. Microbiol.">
        <title>The Global Catalogue of Microorganisms (GCM) 10K type strain sequencing project: providing services to taxonomists for standard genome sequencing and annotation.</title>
        <authorList>
            <consortium name="The Broad Institute Genomics Platform"/>
            <consortium name="The Broad Institute Genome Sequencing Center for Infectious Disease"/>
            <person name="Wu L."/>
            <person name="Ma J."/>
        </authorList>
    </citation>
    <scope>NUCLEOTIDE SEQUENCE [LARGE SCALE GENOMIC DNA]</scope>
    <source>
        <strain evidence="12 13">JCM 13584</strain>
    </source>
</reference>